<sequence>MPQKPELTMDDLLDRTRNLRVDDEAAWEVNEGSEAEVGKLCLLGRFCSNKTMNRSLIQTILGRVWGLAEVDWGVKIKKVTTKASFMIFSFKNEEDLKRIVNKSPWLLNNGVLILQRFTKMPSKWEEELKRFPLTGRVLNLPTKSITQNNMLRLASMAGEVIEIQKEDAQKITLNGFFWFKVWISIDKPLCPGFLFPSYGGRVWLPFRYDRLPFMCFSCGFVGHDFRACAKHPEKIADGEGRSTAARYGELFKGSRWGLLDNEFWVLEWGEGSEKDNGKRIHRENSTMLVNSDMRISNEESEWIDIPITLGKKLGGENSRQKGERKKRVVAKRNKKIDTKTNAPCLTSRKVSEKQLEHSGLGNPWTLKTLCSHVKDHHPGMIFLFETRLNEAAMERIRVVMGFDSCFVVAAKGKSGGLALLWKEPYEVSIKSFTVSHIDAIVENSLGFLWRFTGFYGSPDPGDRKFSWQLLERLRDMIHGAWICGGDFNEIVKASEKKGGSLKQESKMRDFRKALSYCNFKEIRSEGGDFTWCNGRQNNLVFEKLDRILANLEWFRRFLSSTVTLLSWWNSDHRPLIICANIVRNMSNKEPRWRSRFHYEQAWAEEEQCGKIVESVWLNSTNWGSPQGLRRRINHCGEEEILWKQRSRALWLAHGDRNTKCFHHKASQRKKKNAISGLFDEQRRWCKKDSEIVEILVRYYSNFFSSSGQKEYLADTLTRCVPNRLSQHDNDRLLEEFTEEEVKEAIEQIPPLKAPGRYGLLGLFYQNHWKEVGKKVITTCLEILNKGRDCSCLNDTLLCLIPKVKNPTMVGDFRPLSLCDVTYKAISKCLANRMKVHMEKVISENQSAFIKGRQIQDNAILGFESLRCLKKGRFGNGRKMALKLDMSKAYDQVEWDFIEEMMKCLGYDERWIQKIMGCVKAVTFSVLLNGEAEDTSFRKEACVKGTRYHLFCFSFAPKVYLAY</sequence>
<evidence type="ECO:0000259" key="3">
    <source>
        <dbReference type="Pfam" id="PF14111"/>
    </source>
</evidence>
<reference evidence="5" key="2">
    <citation type="submission" date="2021-03" db="UniProtKB">
        <authorList>
            <consortium name="EnsemblPlants"/>
        </authorList>
    </citation>
    <scope>IDENTIFICATION</scope>
</reference>
<dbReference type="InterPro" id="IPR025836">
    <property type="entry name" value="Zn_knuckle_CX2CX4HX4C"/>
</dbReference>
<dbReference type="AlphaFoldDB" id="A0A803PC18"/>
<proteinExistence type="predicted"/>
<dbReference type="InterPro" id="IPR036691">
    <property type="entry name" value="Endo/exonu/phosph_ase_sf"/>
</dbReference>
<evidence type="ECO:0008006" key="7">
    <source>
        <dbReference type="Google" id="ProtNLM"/>
    </source>
</evidence>
<evidence type="ECO:0000259" key="1">
    <source>
        <dbReference type="Pfam" id="PF00078"/>
    </source>
</evidence>
<protein>
    <recommendedName>
        <fullName evidence="7">Reverse transcriptase</fullName>
    </recommendedName>
</protein>
<dbReference type="PANTHER" id="PTHR31635:SF196">
    <property type="entry name" value="REVERSE TRANSCRIPTASE DOMAIN-CONTAINING PROTEIN-RELATED"/>
    <property type="match status" value="1"/>
</dbReference>
<dbReference type="GO" id="GO:0003824">
    <property type="term" value="F:catalytic activity"/>
    <property type="evidence" value="ECO:0007669"/>
    <property type="project" value="InterPro"/>
</dbReference>
<dbReference type="CDD" id="cd01650">
    <property type="entry name" value="RT_nLTR_like"/>
    <property type="match status" value="1"/>
</dbReference>
<evidence type="ECO:0000259" key="2">
    <source>
        <dbReference type="Pfam" id="PF03372"/>
    </source>
</evidence>
<reference evidence="5" key="1">
    <citation type="submission" date="2018-11" db="EMBL/GenBank/DDBJ databases">
        <authorList>
            <person name="Grassa J C."/>
        </authorList>
    </citation>
    <scope>NUCLEOTIDE SEQUENCE [LARGE SCALE GENOMIC DNA]</scope>
</reference>
<evidence type="ECO:0000313" key="6">
    <source>
        <dbReference type="Proteomes" id="UP000596661"/>
    </source>
</evidence>
<dbReference type="Pfam" id="PF14111">
    <property type="entry name" value="DUF4283"/>
    <property type="match status" value="1"/>
</dbReference>
<dbReference type="SUPFAM" id="SSF56219">
    <property type="entry name" value="DNase I-like"/>
    <property type="match status" value="1"/>
</dbReference>
<feature type="domain" description="Zinc knuckle CX2CX4HX4C" evidence="4">
    <location>
        <begin position="199"/>
        <end position="229"/>
    </location>
</feature>
<dbReference type="InterPro" id="IPR005135">
    <property type="entry name" value="Endo/exonuclease/phosphatase"/>
</dbReference>
<dbReference type="Pfam" id="PF00078">
    <property type="entry name" value="RVT_1"/>
    <property type="match status" value="1"/>
</dbReference>
<keyword evidence="6" id="KW-1185">Reference proteome</keyword>
<feature type="domain" description="Reverse transcriptase" evidence="1">
    <location>
        <begin position="803"/>
        <end position="938"/>
    </location>
</feature>
<dbReference type="InterPro" id="IPR043502">
    <property type="entry name" value="DNA/RNA_pol_sf"/>
</dbReference>
<accession>A0A803PC18</accession>
<dbReference type="EMBL" id="UZAU01000376">
    <property type="status" value="NOT_ANNOTATED_CDS"/>
    <property type="molecule type" value="Genomic_DNA"/>
</dbReference>
<dbReference type="SUPFAM" id="SSF56672">
    <property type="entry name" value="DNA/RNA polymerases"/>
    <property type="match status" value="1"/>
</dbReference>
<evidence type="ECO:0000259" key="4">
    <source>
        <dbReference type="Pfam" id="PF14392"/>
    </source>
</evidence>
<dbReference type="Gene3D" id="3.60.10.10">
    <property type="entry name" value="Endonuclease/exonuclease/phosphatase"/>
    <property type="match status" value="1"/>
</dbReference>
<feature type="domain" description="DUF4283" evidence="3">
    <location>
        <begin position="36"/>
        <end position="118"/>
    </location>
</feature>
<dbReference type="PANTHER" id="PTHR31635">
    <property type="entry name" value="REVERSE TRANSCRIPTASE DOMAIN-CONTAINING PROTEIN-RELATED"/>
    <property type="match status" value="1"/>
</dbReference>
<dbReference type="Pfam" id="PF14392">
    <property type="entry name" value="zf-CCHC_4"/>
    <property type="match status" value="1"/>
</dbReference>
<evidence type="ECO:0000313" key="5">
    <source>
        <dbReference type="EnsemblPlants" id="cds.evm.model.04.1177"/>
    </source>
</evidence>
<organism evidence="5 6">
    <name type="scientific">Cannabis sativa</name>
    <name type="common">Hemp</name>
    <name type="synonym">Marijuana</name>
    <dbReference type="NCBI Taxonomy" id="3483"/>
    <lineage>
        <taxon>Eukaryota</taxon>
        <taxon>Viridiplantae</taxon>
        <taxon>Streptophyta</taxon>
        <taxon>Embryophyta</taxon>
        <taxon>Tracheophyta</taxon>
        <taxon>Spermatophyta</taxon>
        <taxon>Magnoliopsida</taxon>
        <taxon>eudicotyledons</taxon>
        <taxon>Gunneridae</taxon>
        <taxon>Pentapetalae</taxon>
        <taxon>rosids</taxon>
        <taxon>fabids</taxon>
        <taxon>Rosales</taxon>
        <taxon>Cannabaceae</taxon>
        <taxon>Cannabis</taxon>
    </lineage>
</organism>
<dbReference type="InterPro" id="IPR000477">
    <property type="entry name" value="RT_dom"/>
</dbReference>
<dbReference type="EnsemblPlants" id="evm.model.04.1177">
    <property type="protein sequence ID" value="cds.evm.model.04.1177"/>
    <property type="gene ID" value="evm.TU.04.1177"/>
</dbReference>
<dbReference type="InterPro" id="IPR025558">
    <property type="entry name" value="DUF4283"/>
</dbReference>
<feature type="domain" description="Endonuclease/exonuclease/phosphatase" evidence="2">
    <location>
        <begin position="366"/>
        <end position="560"/>
    </location>
</feature>
<dbReference type="Pfam" id="PF03372">
    <property type="entry name" value="Exo_endo_phos"/>
    <property type="match status" value="1"/>
</dbReference>
<dbReference type="Proteomes" id="UP000596661">
    <property type="component" value="Chromosome 4"/>
</dbReference>
<name>A0A803PC18_CANSA</name>
<dbReference type="OMA" id="SNEESEW"/>
<dbReference type="Gramene" id="evm.model.04.1177">
    <property type="protein sequence ID" value="cds.evm.model.04.1177"/>
    <property type="gene ID" value="evm.TU.04.1177"/>
</dbReference>